<reference evidence="2" key="1">
    <citation type="journal article" date="2011" name="Genome Biol.">
        <title>The draft genome of the carcinogenic human liver fluke Clonorchis sinensis.</title>
        <authorList>
            <person name="Wang X."/>
            <person name="Chen W."/>
            <person name="Huang Y."/>
            <person name="Sun J."/>
            <person name="Men J."/>
            <person name="Liu H."/>
            <person name="Luo F."/>
            <person name="Guo L."/>
            <person name="Lv X."/>
            <person name="Deng C."/>
            <person name="Zhou C."/>
            <person name="Fan Y."/>
            <person name="Li X."/>
            <person name="Huang L."/>
            <person name="Hu Y."/>
            <person name="Liang C."/>
            <person name="Hu X."/>
            <person name="Xu J."/>
            <person name="Yu X."/>
        </authorList>
    </citation>
    <scope>NUCLEOTIDE SEQUENCE [LARGE SCALE GENOMIC DNA]</scope>
    <source>
        <strain evidence="2">Henan</strain>
    </source>
</reference>
<proteinExistence type="predicted"/>
<evidence type="ECO:0000313" key="2">
    <source>
        <dbReference type="EMBL" id="GAA52102.1"/>
    </source>
</evidence>
<keyword evidence="3" id="KW-1185">Reference proteome</keyword>
<evidence type="ECO:0000256" key="1">
    <source>
        <dbReference type="SAM" id="Phobius"/>
    </source>
</evidence>
<evidence type="ECO:0000313" key="3">
    <source>
        <dbReference type="Proteomes" id="UP000008909"/>
    </source>
</evidence>
<dbReference type="AlphaFoldDB" id="G7YGL9"/>
<dbReference type="EMBL" id="DF143240">
    <property type="protein sequence ID" value="GAA52102.1"/>
    <property type="molecule type" value="Genomic_DNA"/>
</dbReference>
<keyword evidence="1" id="KW-1133">Transmembrane helix</keyword>
<accession>G7YGL9</accession>
<organism evidence="2 3">
    <name type="scientific">Clonorchis sinensis</name>
    <name type="common">Chinese liver fluke</name>
    <dbReference type="NCBI Taxonomy" id="79923"/>
    <lineage>
        <taxon>Eukaryota</taxon>
        <taxon>Metazoa</taxon>
        <taxon>Spiralia</taxon>
        <taxon>Lophotrochozoa</taxon>
        <taxon>Platyhelminthes</taxon>
        <taxon>Trematoda</taxon>
        <taxon>Digenea</taxon>
        <taxon>Opisthorchiida</taxon>
        <taxon>Opisthorchiata</taxon>
        <taxon>Opisthorchiidae</taxon>
        <taxon>Clonorchis</taxon>
    </lineage>
</organism>
<sequence length="83" mass="9162">MTVPCHQCTEILRFLDSPVTDIMFEMIGLGFAVLCAAGFLSWPRKFADEERSQCKIAGTFLLRLGSSLNDSYVASDAIQKPCV</sequence>
<dbReference type="Proteomes" id="UP000008909">
    <property type="component" value="Unassembled WGS sequence"/>
</dbReference>
<name>G7YGL9_CLOSI</name>
<keyword evidence="1" id="KW-0812">Transmembrane</keyword>
<reference key="2">
    <citation type="submission" date="2011-10" db="EMBL/GenBank/DDBJ databases">
        <title>The genome and transcriptome sequence of Clonorchis sinensis provide insights into the carcinogenic liver fluke.</title>
        <authorList>
            <person name="Wang X."/>
            <person name="Huang Y."/>
            <person name="Chen W."/>
            <person name="Liu H."/>
            <person name="Guo L."/>
            <person name="Chen Y."/>
            <person name="Luo F."/>
            <person name="Zhou W."/>
            <person name="Sun J."/>
            <person name="Mao Q."/>
            <person name="Liang P."/>
            <person name="Zhou C."/>
            <person name="Tian Y."/>
            <person name="Men J."/>
            <person name="Lv X."/>
            <person name="Huang L."/>
            <person name="Zhou J."/>
            <person name="Hu Y."/>
            <person name="Li R."/>
            <person name="Zhang F."/>
            <person name="Lei H."/>
            <person name="Li X."/>
            <person name="Hu X."/>
            <person name="Liang C."/>
            <person name="Xu J."/>
            <person name="Wu Z."/>
            <person name="Yu X."/>
        </authorList>
    </citation>
    <scope>NUCLEOTIDE SEQUENCE</scope>
    <source>
        <strain>Henan</strain>
    </source>
</reference>
<keyword evidence="1" id="KW-0472">Membrane</keyword>
<gene>
    <name evidence="2" type="ORF">CLF_107337</name>
</gene>
<feature type="transmembrane region" description="Helical" evidence="1">
    <location>
        <begin position="22"/>
        <end position="42"/>
    </location>
</feature>
<protein>
    <submittedName>
        <fullName evidence="2">Uncharacterized protein</fullName>
    </submittedName>
</protein>